<keyword evidence="10 13" id="KW-1133">Transmembrane helix</keyword>
<evidence type="ECO:0000256" key="6">
    <source>
        <dbReference type="ARBA" id="ARBA00022679"/>
    </source>
</evidence>
<evidence type="ECO:0000256" key="9">
    <source>
        <dbReference type="ARBA" id="ARBA00022968"/>
    </source>
</evidence>
<dbReference type="Proteomes" id="UP000242525">
    <property type="component" value="Unassembled WGS sequence"/>
</dbReference>
<accession>A0A0J9XLN1</accession>
<protein>
    <recommendedName>
        <fullName evidence="4">N-acetylgalactosaminide beta-1,3-galactosyltransferase</fullName>
        <ecNumber evidence="4">2.4.1.122</ecNumber>
    </recommendedName>
</protein>
<proteinExistence type="inferred from homology"/>
<dbReference type="AlphaFoldDB" id="A0A0J9XLN1"/>
<dbReference type="PANTHER" id="PTHR23033">
    <property type="entry name" value="BETA1,3-GALACTOSYLTRANSFERASE"/>
    <property type="match status" value="1"/>
</dbReference>
<evidence type="ECO:0000256" key="3">
    <source>
        <dbReference type="ARBA" id="ARBA00006462"/>
    </source>
</evidence>
<dbReference type="GO" id="GO:0016020">
    <property type="term" value="C:membrane"/>
    <property type="evidence" value="ECO:0007669"/>
    <property type="project" value="UniProtKB-SubCell"/>
</dbReference>
<dbReference type="EC" id="2.4.1.122" evidence="4"/>
<feature type="compositionally biased region" description="Basic and acidic residues" evidence="12">
    <location>
        <begin position="594"/>
        <end position="638"/>
    </location>
</feature>
<dbReference type="PANTHER" id="PTHR23033:SF47">
    <property type="entry name" value="APPLE DOMAIN-CONTAINING PROTEIN-RELATED"/>
    <property type="match status" value="1"/>
</dbReference>
<feature type="region of interest" description="Disordered" evidence="12">
    <location>
        <begin position="460"/>
        <end position="482"/>
    </location>
</feature>
<comment type="similarity">
    <text evidence="3">Belongs to the glycosyltransferase 31 family. Beta3-Gal-T subfamily.</text>
</comment>
<keyword evidence="16" id="KW-1185">Reference proteome</keyword>
<feature type="region of interest" description="Disordered" evidence="12">
    <location>
        <begin position="594"/>
        <end position="688"/>
    </location>
</feature>
<evidence type="ECO:0000256" key="13">
    <source>
        <dbReference type="SAM" id="Phobius"/>
    </source>
</evidence>
<keyword evidence="9" id="KW-0735">Signal-anchor</keyword>
<dbReference type="EMBL" id="CCBN010000028">
    <property type="protein sequence ID" value="CDO58069.1"/>
    <property type="molecule type" value="Genomic_DNA"/>
</dbReference>
<feature type="compositionally biased region" description="Basic and acidic residues" evidence="12">
    <location>
        <begin position="465"/>
        <end position="482"/>
    </location>
</feature>
<feature type="region of interest" description="Disordered" evidence="12">
    <location>
        <begin position="54"/>
        <end position="98"/>
    </location>
</feature>
<comment type="caution">
    <text evidence="15">The sequence shown here is derived from an EMBL/GenBank/DDBJ whole genome shotgun (WGS) entry which is preliminary data.</text>
</comment>
<sequence>MTEAGYTSLLPVSAFRSKRVIALLTTFALFTIGYICLLTLTDVSISMPKIHYRPPPMHHNEDIEPPEDATEGEADPNAHDPEDEPMSPNNGKGNGLSAESFKDSKLTYHSGLDAFRFISGDAWRPADAYEDSTSSDHRPNVGKLGNYKNKAEYFKQPLVADYANNTEKVFLMIKTGATVLWERLPLHLVTTLTRVPNFAIYADIAATVSGHEVIDILQNVTKSTMEHDQFSMYRRLRHLRDTHGGISPSETTLTGGWNLDKFKNIPMLLDAYRRSPDSEWFIFMDADTYFMMDNLMDYLNTLDPNDPLYLGSSAMLGDTVFAHGGSGVVLSRKAMELTVGEHPEWATESEEHALSVCCGDYMVAYMMLKAGIKISSGYDYPYVGWKFQGNTQSSLRLHPEVWCQKVVSFHHLEPSDIETLWEYERLLGPERRRDIRYGDIYRDFVAPYIQEEIFEWDSNPQGRTYTKEHDKEDKKENPDLELKSPRPWESVKACKQACKDKKNCLIWRYLPKDKSCKIEDAVRLGRPYFPWVKYGDKIDRTDVTSGYMIDRIRELRATKFECDVLHGASEEKLKNDEYREGWYRVKQLEELKQQEEAKEAEENAALKEQELEREKAANDAKVHDEQVQKEKELDDQKENVNPTASAEPEKQKSQEVNDKSEAKDSKPSDKPEKTESEQGDKKESADSS</sequence>
<dbReference type="Pfam" id="PF02434">
    <property type="entry name" value="Fringe"/>
    <property type="match status" value="1"/>
</dbReference>
<name>A0A0J9XLN1_GEOCN</name>
<evidence type="ECO:0000313" key="15">
    <source>
        <dbReference type="EMBL" id="CDO58069.1"/>
    </source>
</evidence>
<organism evidence="15 16">
    <name type="scientific">Geotrichum candidum</name>
    <name type="common">Oospora lactis</name>
    <name type="synonym">Dipodascus geotrichum</name>
    <dbReference type="NCBI Taxonomy" id="1173061"/>
    <lineage>
        <taxon>Eukaryota</taxon>
        <taxon>Fungi</taxon>
        <taxon>Dikarya</taxon>
        <taxon>Ascomycota</taxon>
        <taxon>Saccharomycotina</taxon>
        <taxon>Dipodascomycetes</taxon>
        <taxon>Dipodascales</taxon>
        <taxon>Dipodascaceae</taxon>
        <taxon>Geotrichum</taxon>
    </lineage>
</organism>
<evidence type="ECO:0000256" key="5">
    <source>
        <dbReference type="ARBA" id="ARBA00022676"/>
    </source>
</evidence>
<feature type="compositionally biased region" description="Acidic residues" evidence="12">
    <location>
        <begin position="63"/>
        <end position="74"/>
    </location>
</feature>
<evidence type="ECO:0000313" key="16">
    <source>
        <dbReference type="Proteomes" id="UP000242525"/>
    </source>
</evidence>
<dbReference type="STRING" id="1173061.A0A0J9XLN1"/>
<keyword evidence="7 13" id="KW-0812">Transmembrane</keyword>
<evidence type="ECO:0000256" key="11">
    <source>
        <dbReference type="ARBA" id="ARBA00023136"/>
    </source>
</evidence>
<evidence type="ECO:0000256" key="2">
    <source>
        <dbReference type="ARBA" id="ARBA00004922"/>
    </source>
</evidence>
<evidence type="ECO:0000256" key="1">
    <source>
        <dbReference type="ARBA" id="ARBA00004606"/>
    </source>
</evidence>
<evidence type="ECO:0000259" key="14">
    <source>
        <dbReference type="Pfam" id="PF02434"/>
    </source>
</evidence>
<keyword evidence="5" id="KW-0328">Glycosyltransferase</keyword>
<evidence type="ECO:0000256" key="7">
    <source>
        <dbReference type="ARBA" id="ARBA00022692"/>
    </source>
</evidence>
<comment type="pathway">
    <text evidence="2">Protein modification; protein glycosylation.</text>
</comment>
<keyword evidence="11 13" id="KW-0472">Membrane</keyword>
<reference evidence="15" key="1">
    <citation type="submission" date="2014-03" db="EMBL/GenBank/DDBJ databases">
        <authorList>
            <person name="Casaregola S."/>
        </authorList>
    </citation>
    <scope>NUCLEOTIDE SEQUENCE [LARGE SCALE GENOMIC DNA]</scope>
    <source>
        <strain evidence="15">CLIB 918</strain>
    </source>
</reference>
<feature type="compositionally biased region" description="Basic and acidic residues" evidence="12">
    <location>
        <begin position="647"/>
        <end position="688"/>
    </location>
</feature>
<dbReference type="Gene3D" id="3.90.550.50">
    <property type="match status" value="1"/>
</dbReference>
<evidence type="ECO:0000256" key="10">
    <source>
        <dbReference type="ARBA" id="ARBA00022989"/>
    </source>
</evidence>
<dbReference type="GO" id="GO:0016263">
    <property type="term" value="F:glycoprotein-N-acetylgalactosamine 3-beta-galactosyltransferase activity"/>
    <property type="evidence" value="ECO:0007669"/>
    <property type="project" value="UniProtKB-EC"/>
</dbReference>
<keyword evidence="8" id="KW-0547">Nucleotide-binding</keyword>
<comment type="subcellular location">
    <subcellularLocation>
        <location evidence="1">Membrane</location>
        <topology evidence="1">Single-pass type II membrane protein</topology>
    </subcellularLocation>
</comment>
<evidence type="ECO:0000256" key="4">
    <source>
        <dbReference type="ARBA" id="ARBA00012557"/>
    </source>
</evidence>
<feature type="transmembrane region" description="Helical" evidence="13">
    <location>
        <begin position="20"/>
        <end position="40"/>
    </location>
</feature>
<evidence type="ECO:0000256" key="12">
    <source>
        <dbReference type="SAM" id="MobiDB-lite"/>
    </source>
</evidence>
<evidence type="ECO:0000256" key="8">
    <source>
        <dbReference type="ARBA" id="ARBA00022741"/>
    </source>
</evidence>
<dbReference type="InterPro" id="IPR026050">
    <property type="entry name" value="C1GALT1/C1GALT1_chp1"/>
</dbReference>
<feature type="domain" description="Fringe-like glycosyltransferase" evidence="14">
    <location>
        <begin position="275"/>
        <end position="337"/>
    </location>
</feature>
<keyword evidence="6" id="KW-0808">Transferase</keyword>
<gene>
    <name evidence="15" type="ORF">BN980_GECA32s02848g</name>
</gene>
<dbReference type="GO" id="GO:0000166">
    <property type="term" value="F:nucleotide binding"/>
    <property type="evidence" value="ECO:0007669"/>
    <property type="project" value="UniProtKB-KW"/>
</dbReference>
<dbReference type="InterPro" id="IPR003378">
    <property type="entry name" value="Fringe-like_glycosylTrfase"/>
</dbReference>
<dbReference type="OrthoDB" id="414175at2759"/>